<dbReference type="Proteomes" id="UP000789759">
    <property type="component" value="Unassembled WGS sequence"/>
</dbReference>
<dbReference type="PROSITE" id="PS51186">
    <property type="entry name" value="GNAT"/>
    <property type="match status" value="1"/>
</dbReference>
<feature type="domain" description="N-acetyltransferase" evidence="1">
    <location>
        <begin position="38"/>
        <end position="192"/>
    </location>
</feature>
<evidence type="ECO:0000259" key="1">
    <source>
        <dbReference type="PROSITE" id="PS51186"/>
    </source>
</evidence>
<dbReference type="OrthoDB" id="41532at2759"/>
<reference evidence="2" key="1">
    <citation type="submission" date="2021-06" db="EMBL/GenBank/DDBJ databases">
        <authorList>
            <person name="Kallberg Y."/>
            <person name="Tangrot J."/>
            <person name="Rosling A."/>
        </authorList>
    </citation>
    <scope>NUCLEOTIDE SEQUENCE</scope>
    <source>
        <strain evidence="2">FL966</strain>
    </source>
</reference>
<evidence type="ECO:0000313" key="2">
    <source>
        <dbReference type="EMBL" id="CAG8579455.1"/>
    </source>
</evidence>
<name>A0A9N9BVN8_9GLOM</name>
<dbReference type="Gene3D" id="3.40.630.30">
    <property type="match status" value="1"/>
</dbReference>
<comment type="caution">
    <text evidence="2">The sequence shown here is derived from an EMBL/GenBank/DDBJ whole genome shotgun (WGS) entry which is preliminary data.</text>
</comment>
<dbReference type="InterPro" id="IPR016181">
    <property type="entry name" value="Acyl_CoA_acyltransferase"/>
</dbReference>
<proteinExistence type="predicted"/>
<protein>
    <submittedName>
        <fullName evidence="2">9217_t:CDS:1</fullName>
    </submittedName>
</protein>
<dbReference type="EMBL" id="CAJVQA010003632">
    <property type="protein sequence ID" value="CAG8579455.1"/>
    <property type="molecule type" value="Genomic_DNA"/>
</dbReference>
<dbReference type="GO" id="GO:0016747">
    <property type="term" value="F:acyltransferase activity, transferring groups other than amino-acyl groups"/>
    <property type="evidence" value="ECO:0007669"/>
    <property type="project" value="InterPro"/>
</dbReference>
<dbReference type="SUPFAM" id="SSF55729">
    <property type="entry name" value="Acyl-CoA N-acyltransferases (Nat)"/>
    <property type="match status" value="1"/>
</dbReference>
<evidence type="ECO:0000313" key="3">
    <source>
        <dbReference type="Proteomes" id="UP000789759"/>
    </source>
</evidence>
<accession>A0A9N9BVN8</accession>
<dbReference type="CDD" id="cd04301">
    <property type="entry name" value="NAT_SF"/>
    <property type="match status" value="1"/>
</dbReference>
<dbReference type="AlphaFoldDB" id="A0A9N9BVN8"/>
<dbReference type="InterPro" id="IPR000182">
    <property type="entry name" value="GNAT_dom"/>
</dbReference>
<keyword evidence="3" id="KW-1185">Reference proteome</keyword>
<dbReference type="Pfam" id="PF13508">
    <property type="entry name" value="Acetyltransf_7"/>
    <property type="match status" value="1"/>
</dbReference>
<organism evidence="2 3">
    <name type="scientific">Cetraspora pellucida</name>
    <dbReference type="NCBI Taxonomy" id="1433469"/>
    <lineage>
        <taxon>Eukaryota</taxon>
        <taxon>Fungi</taxon>
        <taxon>Fungi incertae sedis</taxon>
        <taxon>Mucoromycota</taxon>
        <taxon>Glomeromycotina</taxon>
        <taxon>Glomeromycetes</taxon>
        <taxon>Diversisporales</taxon>
        <taxon>Gigasporaceae</taxon>
        <taxon>Cetraspora</taxon>
    </lineage>
</organism>
<dbReference type="PANTHER" id="PTHR47542">
    <property type="entry name" value="ACYL-COA N-ACYLTRANSFERASES (NAT) SUPERFAMILY PROTEIN"/>
    <property type="match status" value="1"/>
</dbReference>
<sequence length="192" mass="22482">MLPENLQITVFPTKSLIKYQESIIHQIETMERKTFPKNEIMTIKEEIAKKTNTLLIAYYVSTENEKQNFENKSNKEKKKEISEAKNDLSKKHKVIKILGYLIYSHISLSISPVTRILKLCIHPLSRRNGLGRMLLECTIKKTSVPQKCRAELYVDTERLNAIKLYQKVGFKIKNKVKDYYETGRDAWLMELS</sequence>
<gene>
    <name evidence="2" type="ORF">CPELLU_LOCUS6018</name>
</gene>
<dbReference type="PANTHER" id="PTHR47542:SF2">
    <property type="entry name" value="ACYL-COA N-ACYLTRANSFERASES (NAT) SUPERFAMILY PROTEIN"/>
    <property type="match status" value="1"/>
</dbReference>